<reference evidence="3 4" key="1">
    <citation type="submission" date="2016-10" db="EMBL/GenBank/DDBJ databases">
        <authorList>
            <person name="de Groot N.N."/>
        </authorList>
    </citation>
    <scope>NUCLEOTIDE SEQUENCE [LARGE SCALE GENOMIC DNA]</scope>
    <source>
        <strain evidence="3 4">DSM 19033</strain>
    </source>
</reference>
<dbReference type="Pfam" id="PF03432">
    <property type="entry name" value="Relaxase"/>
    <property type="match status" value="1"/>
</dbReference>
<dbReference type="EMBL" id="FNRA01000023">
    <property type="protein sequence ID" value="SEB21861.1"/>
    <property type="molecule type" value="Genomic_DNA"/>
</dbReference>
<gene>
    <name evidence="3" type="ORF">SAMN05443550_1232</name>
</gene>
<feature type="region of interest" description="Disordered" evidence="1">
    <location>
        <begin position="299"/>
        <end position="327"/>
    </location>
</feature>
<keyword evidence="4" id="KW-1185">Reference proteome</keyword>
<accession>A0A1H4HJK1</accession>
<organism evidence="3 4">
    <name type="scientific">Pedobacter hartonius</name>
    <dbReference type="NCBI Taxonomy" id="425514"/>
    <lineage>
        <taxon>Bacteria</taxon>
        <taxon>Pseudomonadati</taxon>
        <taxon>Bacteroidota</taxon>
        <taxon>Sphingobacteriia</taxon>
        <taxon>Sphingobacteriales</taxon>
        <taxon>Sphingobacteriaceae</taxon>
        <taxon>Pedobacter</taxon>
    </lineage>
</organism>
<name>A0A1H4HJK1_9SPHI</name>
<dbReference type="RefSeq" id="WP_090560124.1">
    <property type="nucleotide sequence ID" value="NZ_FNRA01000023.1"/>
</dbReference>
<proteinExistence type="predicted"/>
<feature type="domain" description="MobA/VirD2-like nuclease" evidence="2">
    <location>
        <begin position="17"/>
        <end position="144"/>
    </location>
</feature>
<evidence type="ECO:0000313" key="3">
    <source>
        <dbReference type="EMBL" id="SEB21861.1"/>
    </source>
</evidence>
<dbReference type="InterPro" id="IPR005094">
    <property type="entry name" value="Endonuclease_MobA/VirD2"/>
</dbReference>
<dbReference type="OrthoDB" id="1525197at2"/>
<dbReference type="STRING" id="425514.SAMN05443550_1232"/>
<dbReference type="AlphaFoldDB" id="A0A1H4HJK1"/>
<evidence type="ECO:0000259" key="2">
    <source>
        <dbReference type="Pfam" id="PF03432"/>
    </source>
</evidence>
<protein>
    <submittedName>
        <fullName evidence="3">Relaxase/Mobilisation nuclease domain-containing protein</fullName>
    </submittedName>
</protein>
<sequence>MIGKPITGRSFGGCVRYIVDKPEAKILFAKGVRMQNATTLTNDFNLQRKMRPELGKAVGHLVLSWSKEDLPKLSDSVMLEHAKEYMQKMGIRDTQYVVVRHHDKSHPHLHVVYNRVDNKGATITDKNNYARNINACKELTLKYGYHWGKGKEQVNRQALDGKEKVRYELYDTIKAAMKTSTNWKELEAKLTLRGIGIAYKFKSGTIEVQGISFEKGGLKMKGSTIDRSLSFSRMDAQLNRNQQVQDYHAAREAHQPSLAQQLREAIRQGIHAEHQHNPNVSGVVENLLDILLTPEFVPSAPDPVGDAEIARRKRKKQQAEQSQGVTR</sequence>
<dbReference type="Proteomes" id="UP000198850">
    <property type="component" value="Unassembled WGS sequence"/>
</dbReference>
<evidence type="ECO:0000256" key="1">
    <source>
        <dbReference type="SAM" id="MobiDB-lite"/>
    </source>
</evidence>
<evidence type="ECO:0000313" key="4">
    <source>
        <dbReference type="Proteomes" id="UP000198850"/>
    </source>
</evidence>